<evidence type="ECO:0000313" key="1">
    <source>
        <dbReference type="EMBL" id="EAT89554.1"/>
    </source>
</evidence>
<dbReference type="KEGG" id="pno:SNOG_02823"/>
<gene>
    <name evidence="1" type="ORF">SNOG_02823</name>
</gene>
<name>Q0UZJ1_PHANO</name>
<reference evidence="2" key="1">
    <citation type="journal article" date="2007" name="Plant Cell">
        <title>Dothideomycete-plant interactions illuminated by genome sequencing and EST analysis of the wheat pathogen Stagonospora nodorum.</title>
        <authorList>
            <person name="Hane J.K."/>
            <person name="Lowe R.G."/>
            <person name="Solomon P.S."/>
            <person name="Tan K.C."/>
            <person name="Schoch C.L."/>
            <person name="Spatafora J.W."/>
            <person name="Crous P.W."/>
            <person name="Kodira C."/>
            <person name="Birren B.W."/>
            <person name="Galagan J.E."/>
            <person name="Torriani S.F."/>
            <person name="McDonald B.A."/>
            <person name="Oliver R.P."/>
        </authorList>
    </citation>
    <scope>NUCLEOTIDE SEQUENCE [LARGE SCALE GENOMIC DNA]</scope>
    <source>
        <strain evidence="2">SN15 / ATCC MYA-4574 / FGSC 10173</strain>
    </source>
</reference>
<evidence type="ECO:0000313" key="2">
    <source>
        <dbReference type="Proteomes" id="UP000001055"/>
    </source>
</evidence>
<protein>
    <submittedName>
        <fullName evidence="1">Uncharacterized protein</fullName>
    </submittedName>
</protein>
<organism evidence="1 2">
    <name type="scientific">Phaeosphaeria nodorum (strain SN15 / ATCC MYA-4574 / FGSC 10173)</name>
    <name type="common">Glume blotch fungus</name>
    <name type="synonym">Parastagonospora nodorum</name>
    <dbReference type="NCBI Taxonomy" id="321614"/>
    <lineage>
        <taxon>Eukaryota</taxon>
        <taxon>Fungi</taxon>
        <taxon>Dikarya</taxon>
        <taxon>Ascomycota</taxon>
        <taxon>Pezizomycotina</taxon>
        <taxon>Dothideomycetes</taxon>
        <taxon>Pleosporomycetidae</taxon>
        <taxon>Pleosporales</taxon>
        <taxon>Pleosporineae</taxon>
        <taxon>Phaeosphaeriaceae</taxon>
        <taxon>Parastagonospora</taxon>
    </lineage>
</organism>
<dbReference type="InParanoid" id="Q0UZJ1"/>
<dbReference type="Proteomes" id="UP000001055">
    <property type="component" value="Unassembled WGS sequence"/>
</dbReference>
<dbReference type="EMBL" id="CH445328">
    <property type="protein sequence ID" value="EAT89554.1"/>
    <property type="molecule type" value="Genomic_DNA"/>
</dbReference>
<sequence length="45" mass="4876">MAHASEAAKAYLDVAVQMCLPSNYMKNFKLVQGAQSMNDLVATTL</sequence>
<dbReference type="GeneID" id="5970274"/>
<dbReference type="RefSeq" id="XP_001793417.1">
    <property type="nucleotide sequence ID" value="XM_001793365.1"/>
</dbReference>
<proteinExistence type="predicted"/>
<dbReference type="AlphaFoldDB" id="Q0UZJ1"/>
<accession>Q0UZJ1</accession>